<name>A0A0F9ZL96_9BACT</name>
<dbReference type="STRING" id="1618566.UR35_C0005G0009"/>
<evidence type="ECO:0000313" key="2">
    <source>
        <dbReference type="EMBL" id="KKP44879.1"/>
    </source>
</evidence>
<keyword evidence="1" id="KW-1133">Transmembrane helix</keyword>
<evidence type="ECO:0000313" key="3">
    <source>
        <dbReference type="Proteomes" id="UP000034778"/>
    </source>
</evidence>
<protein>
    <submittedName>
        <fullName evidence="2">Uncharacterized protein</fullName>
    </submittedName>
</protein>
<proteinExistence type="predicted"/>
<accession>A0A0F9ZL96</accession>
<organism evidence="2 3">
    <name type="scientific">Candidatus Woesebacteria bacterium GW2011_GWB1_33_22</name>
    <dbReference type="NCBI Taxonomy" id="1618566"/>
    <lineage>
        <taxon>Bacteria</taxon>
        <taxon>Candidatus Woeseibacteriota</taxon>
    </lineage>
</organism>
<gene>
    <name evidence="2" type="ORF">UR35_C0005G0009</name>
</gene>
<evidence type="ECO:0000256" key="1">
    <source>
        <dbReference type="SAM" id="Phobius"/>
    </source>
</evidence>
<dbReference type="Proteomes" id="UP000034778">
    <property type="component" value="Unassembled WGS sequence"/>
</dbReference>
<dbReference type="AlphaFoldDB" id="A0A0F9ZL96"/>
<reference evidence="2 3" key="1">
    <citation type="journal article" date="2015" name="Nature">
        <title>rRNA introns, odd ribosomes, and small enigmatic genomes across a large radiation of phyla.</title>
        <authorList>
            <person name="Brown C.T."/>
            <person name="Hug L.A."/>
            <person name="Thomas B.C."/>
            <person name="Sharon I."/>
            <person name="Castelle C.J."/>
            <person name="Singh A."/>
            <person name="Wilkins M.J."/>
            <person name="Williams K.H."/>
            <person name="Banfield J.F."/>
        </authorList>
    </citation>
    <scope>NUCLEOTIDE SEQUENCE [LARGE SCALE GENOMIC DNA]</scope>
</reference>
<keyword evidence="1" id="KW-0472">Membrane</keyword>
<keyword evidence="1" id="KW-0812">Transmembrane</keyword>
<comment type="caution">
    <text evidence="2">The sequence shown here is derived from an EMBL/GenBank/DDBJ whole genome shotgun (WGS) entry which is preliminary data.</text>
</comment>
<dbReference type="EMBL" id="LBOW01000005">
    <property type="protein sequence ID" value="KKP44879.1"/>
    <property type="molecule type" value="Genomic_DNA"/>
</dbReference>
<feature type="transmembrane region" description="Helical" evidence="1">
    <location>
        <begin position="6"/>
        <end position="28"/>
    </location>
</feature>
<sequence>MNNNLGLFYLILAIFALAIAVISLPTLLKDSLKKMKFSKS</sequence>